<dbReference type="RefSeq" id="WP_163988980.1">
    <property type="nucleotide sequence ID" value="NZ_WUEY01000010.1"/>
</dbReference>
<organism evidence="12 13">
    <name type="scientific">Rhizobium lusitanum</name>
    <dbReference type="NCBI Taxonomy" id="293958"/>
    <lineage>
        <taxon>Bacteria</taxon>
        <taxon>Pseudomonadati</taxon>
        <taxon>Pseudomonadota</taxon>
        <taxon>Alphaproteobacteria</taxon>
        <taxon>Hyphomicrobiales</taxon>
        <taxon>Rhizobiaceae</taxon>
        <taxon>Rhizobium/Agrobacterium group</taxon>
        <taxon>Rhizobium</taxon>
    </lineage>
</organism>
<sequence length="336" mass="35335">MTDRSKQDKDFVARIGNWDNFLAAITIAVIAYAVFEVPNFASTFNISQAVAGISERALIVLPMVLLIIAREIDLSVGSTLALTSVVFGLLTQAEFSLYVAIPLTLLAGAACGAFNGVLVTKLGLPSLVVTLGTMALFRGIGYILLGSDSINDFPDSFLDFGINTVGDTPVPWTIVPFIVLAPLFAIALQKMPLGRRIYAIGGSPEAARYSGIRLARTVLGLFITSGVVCAAAGMVYAARLANARANNALGIELDVITIALLGGISVFGGKGRLTGVLWALLLFATIRNVLGLLQIGGDAQGTVIGLLLIVSLLASNAAERIFASVRTRYFKPKASE</sequence>
<evidence type="ECO:0000256" key="6">
    <source>
        <dbReference type="ARBA" id="ARBA00022692"/>
    </source>
</evidence>
<protein>
    <recommendedName>
        <fullName evidence="10">Autoinducer 2 import system permease protein LsrD</fullName>
    </recommendedName>
</protein>
<evidence type="ECO:0000313" key="12">
    <source>
        <dbReference type="EMBL" id="NEI72046.1"/>
    </source>
</evidence>
<dbReference type="CDD" id="cd06579">
    <property type="entry name" value="TM_PBP1_transp_AraH_like"/>
    <property type="match status" value="1"/>
</dbReference>
<evidence type="ECO:0000256" key="9">
    <source>
        <dbReference type="ARBA" id="ARBA00025439"/>
    </source>
</evidence>
<keyword evidence="6 11" id="KW-0812">Transmembrane</keyword>
<feature type="transmembrane region" description="Helical" evidence="11">
    <location>
        <begin position="126"/>
        <end position="145"/>
    </location>
</feature>
<evidence type="ECO:0000256" key="11">
    <source>
        <dbReference type="SAM" id="Phobius"/>
    </source>
</evidence>
<feature type="transmembrane region" description="Helical" evidence="11">
    <location>
        <begin position="170"/>
        <end position="188"/>
    </location>
</feature>
<evidence type="ECO:0000256" key="8">
    <source>
        <dbReference type="ARBA" id="ARBA00023136"/>
    </source>
</evidence>
<keyword evidence="4" id="KW-1003">Cell membrane</keyword>
<dbReference type="InterPro" id="IPR001851">
    <property type="entry name" value="ABC_transp_permease"/>
</dbReference>
<feature type="transmembrane region" description="Helical" evidence="11">
    <location>
        <begin position="46"/>
        <end position="67"/>
    </location>
</feature>
<accession>A0A6L9UCX2</accession>
<feature type="transmembrane region" description="Helical" evidence="11">
    <location>
        <begin position="218"/>
        <end position="237"/>
    </location>
</feature>
<comment type="function">
    <text evidence="9">Part of the ABC transporter complex LsrABCD involved in autoinducer 2 (AI-2) import. Probably responsible for the translocation of the substrate across the membrane.</text>
</comment>
<dbReference type="GO" id="GO:0005886">
    <property type="term" value="C:plasma membrane"/>
    <property type="evidence" value="ECO:0007669"/>
    <property type="project" value="UniProtKB-SubCell"/>
</dbReference>
<feature type="transmembrane region" description="Helical" evidence="11">
    <location>
        <begin position="276"/>
        <end position="297"/>
    </location>
</feature>
<feature type="transmembrane region" description="Helical" evidence="11">
    <location>
        <begin position="97"/>
        <end position="119"/>
    </location>
</feature>
<name>A0A6L9UCX2_9HYPH</name>
<keyword evidence="3" id="KW-0813">Transport</keyword>
<evidence type="ECO:0000256" key="2">
    <source>
        <dbReference type="ARBA" id="ARBA00011262"/>
    </source>
</evidence>
<evidence type="ECO:0000256" key="4">
    <source>
        <dbReference type="ARBA" id="ARBA00022475"/>
    </source>
</evidence>
<evidence type="ECO:0000313" key="13">
    <source>
        <dbReference type="Proteomes" id="UP000483035"/>
    </source>
</evidence>
<dbReference type="AlphaFoldDB" id="A0A6L9UCX2"/>
<gene>
    <name evidence="12" type="ORF">GR212_20900</name>
</gene>
<reference evidence="12 13" key="1">
    <citation type="submission" date="2019-12" db="EMBL/GenBank/DDBJ databases">
        <title>Rhizobium genotypes associated with high levels of biological nitrogen fixation by grain legumes in a temperate-maritime cropping system.</title>
        <authorList>
            <person name="Maluk M."/>
            <person name="Francesc Ferrando Molina F."/>
            <person name="Lopez Del Egido L."/>
            <person name="Lafos M."/>
            <person name="Langarica-Fuentes A."/>
            <person name="Gebre Yohannes G."/>
            <person name="Young M.W."/>
            <person name="Martin P."/>
            <person name="Gantlett R."/>
            <person name="Kenicer G."/>
            <person name="Hawes C."/>
            <person name="Begg G.S."/>
            <person name="Quilliam R.S."/>
            <person name="Squire G.R."/>
            <person name="Poole P.S."/>
            <person name="Young P.W."/>
            <person name="Iannetta P.M."/>
            <person name="James E.K."/>
        </authorList>
    </citation>
    <scope>NUCLEOTIDE SEQUENCE [LARGE SCALE GENOMIC DNA]</scope>
    <source>
        <strain evidence="12 13">JHI1118</strain>
    </source>
</reference>
<dbReference type="Proteomes" id="UP000483035">
    <property type="component" value="Unassembled WGS sequence"/>
</dbReference>
<feature type="transmembrane region" description="Helical" evidence="11">
    <location>
        <begin position="249"/>
        <end position="269"/>
    </location>
</feature>
<dbReference type="PANTHER" id="PTHR32196:SF71">
    <property type="entry name" value="AUTOINDUCER 2 IMPORT SYSTEM PERMEASE PROTEIN LSRD"/>
    <property type="match status" value="1"/>
</dbReference>
<dbReference type="PANTHER" id="PTHR32196">
    <property type="entry name" value="ABC TRANSPORTER PERMEASE PROTEIN YPHD-RELATED-RELATED"/>
    <property type="match status" value="1"/>
</dbReference>
<evidence type="ECO:0000256" key="1">
    <source>
        <dbReference type="ARBA" id="ARBA00004651"/>
    </source>
</evidence>
<dbReference type="GO" id="GO:0022857">
    <property type="term" value="F:transmembrane transporter activity"/>
    <property type="evidence" value="ECO:0007669"/>
    <property type="project" value="InterPro"/>
</dbReference>
<dbReference type="Pfam" id="PF02653">
    <property type="entry name" value="BPD_transp_2"/>
    <property type="match status" value="1"/>
</dbReference>
<keyword evidence="7 11" id="KW-1133">Transmembrane helix</keyword>
<proteinExistence type="predicted"/>
<feature type="transmembrane region" description="Helical" evidence="11">
    <location>
        <begin position="21"/>
        <end position="40"/>
    </location>
</feature>
<keyword evidence="5" id="KW-0997">Cell inner membrane</keyword>
<comment type="subunit">
    <text evidence="2">The complex is composed of two ATP-binding proteins (LsrA), two transmembrane proteins (LsrC and LsrD) and a solute-binding protein (LsrB).</text>
</comment>
<evidence type="ECO:0000256" key="3">
    <source>
        <dbReference type="ARBA" id="ARBA00022448"/>
    </source>
</evidence>
<feature type="transmembrane region" description="Helical" evidence="11">
    <location>
        <begin position="74"/>
        <end position="91"/>
    </location>
</feature>
<comment type="subcellular location">
    <subcellularLocation>
        <location evidence="1">Cell membrane</location>
        <topology evidence="1">Multi-pass membrane protein</topology>
    </subcellularLocation>
</comment>
<evidence type="ECO:0000256" key="10">
    <source>
        <dbReference type="ARBA" id="ARBA00039381"/>
    </source>
</evidence>
<dbReference type="EMBL" id="WUEY01000010">
    <property type="protein sequence ID" value="NEI72046.1"/>
    <property type="molecule type" value="Genomic_DNA"/>
</dbReference>
<evidence type="ECO:0000256" key="7">
    <source>
        <dbReference type="ARBA" id="ARBA00022989"/>
    </source>
</evidence>
<feature type="transmembrane region" description="Helical" evidence="11">
    <location>
        <begin position="303"/>
        <end position="323"/>
    </location>
</feature>
<comment type="caution">
    <text evidence="12">The sequence shown here is derived from an EMBL/GenBank/DDBJ whole genome shotgun (WGS) entry which is preliminary data.</text>
</comment>
<evidence type="ECO:0000256" key="5">
    <source>
        <dbReference type="ARBA" id="ARBA00022519"/>
    </source>
</evidence>
<keyword evidence="8 11" id="KW-0472">Membrane</keyword>